<organism evidence="4 5">
    <name type="scientific">Cloeon dipterum</name>
    <dbReference type="NCBI Taxonomy" id="197152"/>
    <lineage>
        <taxon>Eukaryota</taxon>
        <taxon>Metazoa</taxon>
        <taxon>Ecdysozoa</taxon>
        <taxon>Arthropoda</taxon>
        <taxon>Hexapoda</taxon>
        <taxon>Insecta</taxon>
        <taxon>Pterygota</taxon>
        <taxon>Palaeoptera</taxon>
        <taxon>Ephemeroptera</taxon>
        <taxon>Pisciforma</taxon>
        <taxon>Baetidae</taxon>
        <taxon>Cloeon</taxon>
    </lineage>
</organism>
<proteinExistence type="predicted"/>
<evidence type="ECO:0000259" key="3">
    <source>
        <dbReference type="PROSITE" id="PS50041"/>
    </source>
</evidence>
<feature type="domain" description="C-type lectin" evidence="3">
    <location>
        <begin position="843"/>
        <end position="968"/>
    </location>
</feature>
<dbReference type="InterPro" id="IPR036728">
    <property type="entry name" value="PBP_GOBP_sf"/>
</dbReference>
<dbReference type="SMART" id="SM00034">
    <property type="entry name" value="CLECT"/>
    <property type="match status" value="3"/>
</dbReference>
<dbReference type="CDD" id="cd23992">
    <property type="entry name" value="PBP_GOBP"/>
    <property type="match status" value="1"/>
</dbReference>
<evidence type="ECO:0000313" key="4">
    <source>
        <dbReference type="EMBL" id="CAB3387273.1"/>
    </source>
</evidence>
<dbReference type="InterPro" id="IPR016186">
    <property type="entry name" value="C-type_lectin-like/link_sf"/>
</dbReference>
<feature type="signal peptide" evidence="2">
    <location>
        <begin position="1"/>
        <end position="21"/>
    </location>
</feature>
<feature type="region of interest" description="Disordered" evidence="1">
    <location>
        <begin position="409"/>
        <end position="443"/>
    </location>
</feature>
<dbReference type="OrthoDB" id="8194670at2759"/>
<dbReference type="Pfam" id="PF01395">
    <property type="entry name" value="PBP_GOBP"/>
    <property type="match status" value="1"/>
</dbReference>
<reference evidence="4 5" key="1">
    <citation type="submission" date="2020-04" db="EMBL/GenBank/DDBJ databases">
        <authorList>
            <person name="Alioto T."/>
            <person name="Alioto T."/>
            <person name="Gomez Garrido J."/>
        </authorList>
    </citation>
    <scope>NUCLEOTIDE SEQUENCE [LARGE SCALE GENOMIC DNA]</scope>
</reference>
<evidence type="ECO:0000256" key="1">
    <source>
        <dbReference type="SAM" id="MobiDB-lite"/>
    </source>
</evidence>
<dbReference type="InterPro" id="IPR006170">
    <property type="entry name" value="PBP/GOBP"/>
</dbReference>
<dbReference type="EMBL" id="CADEPI010000557">
    <property type="protein sequence ID" value="CAB3387273.1"/>
    <property type="molecule type" value="Genomic_DNA"/>
</dbReference>
<dbReference type="GO" id="GO:0005549">
    <property type="term" value="F:odorant binding"/>
    <property type="evidence" value="ECO:0007669"/>
    <property type="project" value="InterPro"/>
</dbReference>
<feature type="domain" description="C-type lectin" evidence="3">
    <location>
        <begin position="672"/>
        <end position="802"/>
    </location>
</feature>
<comment type="caution">
    <text evidence="4">The sequence shown here is derived from an EMBL/GenBank/DDBJ whole genome shotgun (WGS) entry which is preliminary data.</text>
</comment>
<gene>
    <name evidence="4" type="ORF">CLODIP_2_CD11203</name>
</gene>
<evidence type="ECO:0000313" key="5">
    <source>
        <dbReference type="Proteomes" id="UP000494165"/>
    </source>
</evidence>
<keyword evidence="5" id="KW-1185">Reference proteome</keyword>
<dbReference type="InterPro" id="IPR001304">
    <property type="entry name" value="C-type_lectin-like"/>
</dbReference>
<sequence length="1132" mass="124198">MNPMKITFLWILVSLVPYFDCKKVSDKKVERPRPFRRKVIKDQGQIRIIGPLNRKIINIKTVVLRNTQRAHIIKCCGQRKCSKSNFNRSKNKTSSLDGWRNKYNSPSYKKVKIGSKKYKFPFEKATFENAKKICQKDQMDIASLDNPTEVAGISNYLQYIGISDDPVFSSISSLLGGGGASSLLNWATESPPGGQGDCLVQQEGLFFNASCDTKRNFICEDPKKEDKSDSGLDTLTSIEDAVLNFVNGKNIVIPDNRATIPEAKSLCKDEGLELMSLKSVAELDPVQDLLGDLGLSATTLLTSMEKVTNGGTNWLGDLASALLPPKDPSKDGDCLGLSALGLAGISCDMVSNFVCQVPDPPGTKTTVKTATKKLLTTFATTDATEMPTEKETTAVPDTTEATTSLYETTEAIPSSTPIPTASTKTTTSTTTRTTPTTTTSTSIVPLTTSTTSTQVTTTITSTSTSTSTSTATTTTTTTPIPCIFDCADFDKFLTSPTVAPNIYDGSVQTATSCNNRNYYISSITVSRDEAGLRCKAMNMTLLAVTSLEEINCLASVKEGIFWTSGSNVHPLCEPKLLYTWCSTGVNISSTLITNGAFWFPTTATVTPIERCLAVTTSLNAGKGMLHKNCSETLPFICQNNVECPKQCTKNTSLFDPIGNLINAHFYGFWIDIGNFTYLLGNQPMTWLESFLQCCALGMEPLNIENVAEQQGLTSITDVFKYNWPANFNYWTSATWMGSPAGQWSVCKPTGSAMFPSGLNWEKSQPDNLGGNESCVHFRFILNATGTILTDRNCTNHYVYACKSQLKALPKPCKVSCPSGACQRATKLFDSTGMLIGFSKYGNWYQGCGRFFLSYLTSPATWSVARDKCCEIGLTLASMESVGKLNCFSRIASKIGLEINGDFWLSGTDQGCLSKFHWCSLSRDFTYPELKWKIDHPVQGMNCVYLEVRNGSAMLATGNCVGQKNFLCEIRKKGTFREAMNTECAEIWDVSPAQIDLLLNASAFLSAKISINLKCFIKCVAVEVGMFFHGRPVSIETLRQIELISQENPAKLEQALAVYDQCRGLKFDDDCVTAYEIYKCCQERAPSLVSEIIINNYDNGSILTPPIGCVSVRRSCWLSDNFPCVFNILLDNW</sequence>
<dbReference type="SMART" id="SM00708">
    <property type="entry name" value="PhBP"/>
    <property type="match status" value="1"/>
</dbReference>
<dbReference type="Gene3D" id="3.10.100.10">
    <property type="entry name" value="Mannose-Binding Protein A, subunit A"/>
    <property type="match status" value="5"/>
</dbReference>
<accession>A0A8S1DZ39</accession>
<feature type="chain" id="PRO_5035878185" description="C-type lectin domain-containing protein" evidence="2">
    <location>
        <begin position="22"/>
        <end position="1132"/>
    </location>
</feature>
<name>A0A8S1DZ39_9INSE</name>
<dbReference type="CDD" id="cd00037">
    <property type="entry name" value="CLECT"/>
    <property type="match status" value="4"/>
</dbReference>
<dbReference type="AlphaFoldDB" id="A0A8S1DZ39"/>
<dbReference type="Proteomes" id="UP000494165">
    <property type="component" value="Unassembled WGS sequence"/>
</dbReference>
<dbReference type="Pfam" id="PF00059">
    <property type="entry name" value="Lectin_C"/>
    <property type="match status" value="1"/>
</dbReference>
<dbReference type="Gene3D" id="1.10.238.20">
    <property type="entry name" value="Pheromone/general odorant binding protein domain"/>
    <property type="match status" value="1"/>
</dbReference>
<protein>
    <recommendedName>
        <fullName evidence="3">C-type lectin domain-containing protein</fullName>
    </recommendedName>
</protein>
<feature type="domain" description="C-type lectin" evidence="3">
    <location>
        <begin position="513"/>
        <end position="638"/>
    </location>
</feature>
<feature type="domain" description="C-type lectin" evidence="3">
    <location>
        <begin position="113"/>
        <end position="220"/>
    </location>
</feature>
<dbReference type="InterPro" id="IPR016187">
    <property type="entry name" value="CTDL_fold"/>
</dbReference>
<dbReference type="SUPFAM" id="SSF47565">
    <property type="entry name" value="Insect pheromone/odorant-binding proteins"/>
    <property type="match status" value="1"/>
</dbReference>
<keyword evidence="2" id="KW-0732">Signal</keyword>
<dbReference type="PROSITE" id="PS50041">
    <property type="entry name" value="C_TYPE_LECTIN_2"/>
    <property type="match status" value="4"/>
</dbReference>
<evidence type="ECO:0000256" key="2">
    <source>
        <dbReference type="SAM" id="SignalP"/>
    </source>
</evidence>
<dbReference type="SUPFAM" id="SSF56436">
    <property type="entry name" value="C-type lectin-like"/>
    <property type="match status" value="5"/>
</dbReference>